<evidence type="ECO:0000313" key="2">
    <source>
        <dbReference type="Proteomes" id="UP000003160"/>
    </source>
</evidence>
<dbReference type="Gene3D" id="2.60.120.370">
    <property type="entry name" value="YhcH/YjgK/YiaL"/>
    <property type="match status" value="1"/>
</dbReference>
<dbReference type="GO" id="GO:0005829">
    <property type="term" value="C:cytosol"/>
    <property type="evidence" value="ECO:0007669"/>
    <property type="project" value="TreeGrafter"/>
</dbReference>
<dbReference type="RefSeq" id="WP_007174090.1">
    <property type="nucleotide sequence ID" value="NZ_GG704781.1"/>
</dbReference>
<comment type="caution">
    <text evidence="1">The sequence shown here is derived from an EMBL/GenBank/DDBJ whole genome shotgun (WGS) entry which is preliminary data.</text>
</comment>
<dbReference type="InterPro" id="IPR037012">
    <property type="entry name" value="NanQ/TabA/YiaL_sf"/>
</dbReference>
<gene>
    <name evidence="1" type="ORF">HMPREF0645_1987</name>
</gene>
<evidence type="ECO:0000313" key="1">
    <source>
        <dbReference type="EMBL" id="EFA43617.1"/>
    </source>
</evidence>
<dbReference type="PANTHER" id="PTHR34986">
    <property type="entry name" value="EVOLVED BETA-GALACTOSIDASE SUBUNIT BETA"/>
    <property type="match status" value="1"/>
</dbReference>
<dbReference type="InterPro" id="IPR004375">
    <property type="entry name" value="NanQ/TabA/YiaL"/>
</dbReference>
<proteinExistence type="predicted"/>
<dbReference type="Proteomes" id="UP000003160">
    <property type="component" value="Unassembled WGS sequence"/>
</dbReference>
<name>D1PYF2_9BACT</name>
<organism evidence="1 2">
    <name type="scientific">Hallella bergensis DSM 17361</name>
    <dbReference type="NCBI Taxonomy" id="585502"/>
    <lineage>
        <taxon>Bacteria</taxon>
        <taxon>Pseudomonadati</taxon>
        <taxon>Bacteroidota</taxon>
        <taxon>Bacteroidia</taxon>
        <taxon>Bacteroidales</taxon>
        <taxon>Prevotellaceae</taxon>
        <taxon>Hallella</taxon>
    </lineage>
</organism>
<dbReference type="NCBIfam" id="TIGR00022">
    <property type="entry name" value="YhcH/YjgK/YiaL family protein"/>
    <property type="match status" value="1"/>
</dbReference>
<dbReference type="OrthoDB" id="9792756at2"/>
<reference evidence="1 2" key="1">
    <citation type="submission" date="2009-10" db="EMBL/GenBank/DDBJ databases">
        <authorList>
            <person name="Qin X."/>
            <person name="Bachman B."/>
            <person name="Battles P."/>
            <person name="Bell A."/>
            <person name="Bess C."/>
            <person name="Bickham C."/>
            <person name="Chaboub L."/>
            <person name="Chen D."/>
            <person name="Coyle M."/>
            <person name="Deiros D.R."/>
            <person name="Dinh H."/>
            <person name="Forbes L."/>
            <person name="Fowler G."/>
            <person name="Francisco L."/>
            <person name="Fu Q."/>
            <person name="Gubbala S."/>
            <person name="Hale W."/>
            <person name="Han Y."/>
            <person name="Hemphill L."/>
            <person name="Highlander S.K."/>
            <person name="Hirani K."/>
            <person name="Hogues M."/>
            <person name="Jackson L."/>
            <person name="Jakkamsetti A."/>
            <person name="Javaid M."/>
            <person name="Jiang H."/>
            <person name="Korchina V."/>
            <person name="Kovar C."/>
            <person name="Lara F."/>
            <person name="Lee S."/>
            <person name="Mata R."/>
            <person name="Mathew T."/>
            <person name="Moen C."/>
            <person name="Morales K."/>
            <person name="Munidasa M."/>
            <person name="Nazareth L."/>
            <person name="Ngo R."/>
            <person name="Nguyen L."/>
            <person name="Okwuonu G."/>
            <person name="Ongeri F."/>
            <person name="Patil S."/>
            <person name="Petrosino J."/>
            <person name="Pham C."/>
            <person name="Pham P."/>
            <person name="Pu L.-L."/>
            <person name="Puazo M."/>
            <person name="Raj R."/>
            <person name="Reid J."/>
            <person name="Rouhana J."/>
            <person name="Saada N."/>
            <person name="Shang Y."/>
            <person name="Simmons D."/>
            <person name="Thornton R."/>
            <person name="Warren J."/>
            <person name="Weissenberger G."/>
            <person name="Zhang J."/>
            <person name="Zhang L."/>
            <person name="Zhou C."/>
            <person name="Zhu D."/>
            <person name="Muzny D."/>
            <person name="Worley K."/>
            <person name="Gibbs R."/>
        </authorList>
    </citation>
    <scope>NUCLEOTIDE SEQUENCE [LARGE SCALE GENOMIC DNA]</scope>
    <source>
        <strain evidence="1 2">DSM 17361</strain>
    </source>
</reference>
<dbReference type="eggNOG" id="COG2731">
    <property type="taxonomic scope" value="Bacteria"/>
</dbReference>
<dbReference type="SUPFAM" id="SSF51197">
    <property type="entry name" value="Clavaminate synthase-like"/>
    <property type="match status" value="1"/>
</dbReference>
<accession>D1PYF2</accession>
<keyword evidence="2" id="KW-1185">Reference proteome</keyword>
<dbReference type="PANTHER" id="PTHR34986:SF1">
    <property type="entry name" value="PROTEIN YIAL"/>
    <property type="match status" value="1"/>
</dbReference>
<dbReference type="AlphaFoldDB" id="D1PYF2"/>
<dbReference type="HOGENOM" id="CLU_107139_2_1_10"/>
<dbReference type="EMBL" id="ACKS01000077">
    <property type="protein sequence ID" value="EFA43617.1"/>
    <property type="molecule type" value="Genomic_DNA"/>
</dbReference>
<dbReference type="Pfam" id="PF04074">
    <property type="entry name" value="DUF386"/>
    <property type="match status" value="1"/>
</dbReference>
<sequence>MIIDTLENLKKYVSLNPLFQDVVNFLESNKLETLEDGKHLIRNKDVFVNIQTLKGKTREEAAMEYHKKMIDIQVPISTSETYGYIPVKDLPAAEYNEDKDMAKLLGVGSQTFVTVKPGQFVIFMPQDGHAPGISAQSSFRKAIFKVSV</sequence>
<protein>
    <submittedName>
        <fullName evidence="1">YhcH/YjgK/YiaL family protein</fullName>
    </submittedName>
</protein>